<protein>
    <submittedName>
        <fullName evidence="2">Uncharacterized protein</fullName>
    </submittedName>
</protein>
<reference evidence="2 3" key="1">
    <citation type="submission" date="2019-07" db="EMBL/GenBank/DDBJ databases">
        <title>Draft genome Sequence of Chlorobium phaeovibrioides sp. strain PhvTcv-s14, from the Phylum Chlorobi.</title>
        <authorList>
            <person name="Babenko V."/>
            <person name="Boldyreva D."/>
            <person name="Kanygina A."/>
            <person name="Selezneva O."/>
            <person name="Akopiyan T."/>
            <person name="Lunina O."/>
        </authorList>
    </citation>
    <scope>NUCLEOTIDE SEQUENCE [LARGE SCALE GENOMIC DNA]</scope>
    <source>
        <strain evidence="2 3">GrTcv12</strain>
    </source>
</reference>
<feature type="compositionally biased region" description="Basic and acidic residues" evidence="1">
    <location>
        <begin position="714"/>
        <end position="740"/>
    </location>
</feature>
<accession>A0A5M8IC51</accession>
<dbReference type="RefSeq" id="WP_192496486.1">
    <property type="nucleotide sequence ID" value="NZ_VMRG01000001.1"/>
</dbReference>
<proteinExistence type="predicted"/>
<name>A0A5M8IC51_CHLPH</name>
<dbReference type="EMBL" id="VMRG01000001">
    <property type="protein sequence ID" value="KAA6232520.1"/>
    <property type="molecule type" value="Genomic_DNA"/>
</dbReference>
<evidence type="ECO:0000256" key="1">
    <source>
        <dbReference type="SAM" id="MobiDB-lite"/>
    </source>
</evidence>
<sequence>MTTLFVFPFDSEEIAPETACKEIADRLRTLSARTLLFLRSINEIEYRLPNETEEGSYLREENARGHARQVSVIGQNNDDDEEESWLIFERSVSVPGNAETVRVEVGFLLEAEEPAEKNSELIVKVKDSPLVVYFPTEKATRFGFLIQGPYRTTPSRDNIPKDDEWNKTLVKETAELIGDILPEIKSLGLLSVSFLEALPIRTEDFPDDGMFHPIVESVRDALRNGALLPADDGSFVSAGNAKLARGADLRKMLSQVQLGQLFQSTVTMKWLAGDITQDRTPDLRAYLLKTLAVEEIDPESFAKRVTESFLSLQPELWFVDFYKYLNSQEALWRAPRWERDPGGILRSKPILRLADGSQDVAFKSDGITPNVFLPPTEEAALPVVSRPVVADEQARKFLERLGLSAHDVFDGIVERVLPKYADTDGGSVPYAEHQEDVLKIVRAMASGSDAGKRKVIQAAMRTPFLKATNPMGETVFKKPTEIYLDTAELQRYFTGVQDAWFLDDEYSSSDMDVGIWYDLGLSRLPRKLPISDGLPIEEREHTTRDDTIENFDMDGLEHFLEAIRVIRDVEEQKNAASVLWGFLRDYLASDARFFKARYQWFYYSSQSKYFSSMILVRLKSSKWIPTKDGSLEKPGEIGTHRLLDEFLGDTELVESLGIGRTEDDRKREHAIGLGVSLEDIEFLKNHRDEVEQLKAALDARKELPTFPAKPVANPDRRQERLGEQLTDASDKEYEKRERSVRISSGDIDPTTWLRSQYTNDAGQMVCQICKEEMPFRKRDKSYYFEKKEVLSRRYLPKEHEAQYLALCPLCAAKYEEFVKTDDEAMSGLRAAIGRAKDCDIPISLGDEQTEIRFVETHLHDLKVIMDGAELRGGS</sequence>
<organism evidence="2 3">
    <name type="scientific">Chlorobium phaeovibrioides</name>
    <dbReference type="NCBI Taxonomy" id="1094"/>
    <lineage>
        <taxon>Bacteria</taxon>
        <taxon>Pseudomonadati</taxon>
        <taxon>Chlorobiota</taxon>
        <taxon>Chlorobiia</taxon>
        <taxon>Chlorobiales</taxon>
        <taxon>Chlorobiaceae</taxon>
        <taxon>Chlorobium/Pelodictyon group</taxon>
        <taxon>Chlorobium</taxon>
    </lineage>
</organism>
<evidence type="ECO:0000313" key="3">
    <source>
        <dbReference type="Proteomes" id="UP000327458"/>
    </source>
</evidence>
<comment type="caution">
    <text evidence="2">The sequence shown here is derived from an EMBL/GenBank/DDBJ whole genome shotgun (WGS) entry which is preliminary data.</text>
</comment>
<feature type="region of interest" description="Disordered" evidence="1">
    <location>
        <begin position="704"/>
        <end position="740"/>
    </location>
</feature>
<evidence type="ECO:0000313" key="2">
    <source>
        <dbReference type="EMBL" id="KAA6232520.1"/>
    </source>
</evidence>
<dbReference type="AlphaFoldDB" id="A0A5M8IC51"/>
<gene>
    <name evidence="2" type="ORF">FP507_05055</name>
</gene>
<dbReference type="Proteomes" id="UP000327458">
    <property type="component" value="Unassembled WGS sequence"/>
</dbReference>